<dbReference type="Pfam" id="PF25601">
    <property type="entry name" value="AAA_lid_14"/>
    <property type="match status" value="1"/>
</dbReference>
<keyword evidence="3" id="KW-0805">Transcription regulation</keyword>
<evidence type="ECO:0000256" key="1">
    <source>
        <dbReference type="ARBA" id="ARBA00022741"/>
    </source>
</evidence>
<dbReference type="GO" id="GO:0005524">
    <property type="term" value="F:ATP binding"/>
    <property type="evidence" value="ECO:0007669"/>
    <property type="project" value="UniProtKB-KW"/>
</dbReference>
<dbReference type="InterPro" id="IPR011006">
    <property type="entry name" value="CheY-like_superfamily"/>
</dbReference>
<dbReference type="InterPro" id="IPR003593">
    <property type="entry name" value="AAA+_ATPase"/>
</dbReference>
<dbReference type="STRING" id="152573.SAMN04488051_107175"/>
<feature type="domain" description="Response regulatory" evidence="8">
    <location>
        <begin position="6"/>
        <end position="125"/>
    </location>
</feature>
<dbReference type="InterPro" id="IPR002078">
    <property type="entry name" value="Sigma_54_int"/>
</dbReference>
<dbReference type="GO" id="GO:0000160">
    <property type="term" value="P:phosphorelay signal transduction system"/>
    <property type="evidence" value="ECO:0007669"/>
    <property type="project" value="InterPro"/>
</dbReference>
<evidence type="ECO:0000256" key="5">
    <source>
        <dbReference type="ARBA" id="ARBA00023163"/>
    </source>
</evidence>
<dbReference type="AlphaFoldDB" id="A0A1H4EPH1"/>
<feature type="modified residue" description="4-aspartylphosphate" evidence="6">
    <location>
        <position position="55"/>
    </location>
</feature>
<dbReference type="CDD" id="cd00009">
    <property type="entry name" value="AAA"/>
    <property type="match status" value="1"/>
</dbReference>
<evidence type="ECO:0000256" key="3">
    <source>
        <dbReference type="ARBA" id="ARBA00023015"/>
    </source>
</evidence>
<dbReference type="PROSITE" id="PS50045">
    <property type="entry name" value="SIGMA54_INTERACT_4"/>
    <property type="match status" value="1"/>
</dbReference>
<dbReference type="SUPFAM" id="SSF52540">
    <property type="entry name" value="P-loop containing nucleoside triphosphate hydrolases"/>
    <property type="match status" value="1"/>
</dbReference>
<dbReference type="InterPro" id="IPR009057">
    <property type="entry name" value="Homeodomain-like_sf"/>
</dbReference>
<dbReference type="InterPro" id="IPR002197">
    <property type="entry name" value="HTH_Fis"/>
</dbReference>
<dbReference type="PROSITE" id="PS50110">
    <property type="entry name" value="RESPONSE_REGULATORY"/>
    <property type="match status" value="1"/>
</dbReference>
<dbReference type="InterPro" id="IPR025944">
    <property type="entry name" value="Sigma_54_int_dom_CS"/>
</dbReference>
<dbReference type="Pfam" id="PF02954">
    <property type="entry name" value="HTH_8"/>
    <property type="match status" value="1"/>
</dbReference>
<dbReference type="Gene3D" id="1.10.8.60">
    <property type="match status" value="1"/>
</dbReference>
<dbReference type="SMART" id="SM00382">
    <property type="entry name" value="AAA"/>
    <property type="match status" value="1"/>
</dbReference>
<dbReference type="PANTHER" id="PTHR32071">
    <property type="entry name" value="TRANSCRIPTIONAL REGULATORY PROTEIN"/>
    <property type="match status" value="1"/>
</dbReference>
<evidence type="ECO:0000313" key="9">
    <source>
        <dbReference type="EMBL" id="SEA86973.1"/>
    </source>
</evidence>
<dbReference type="SUPFAM" id="SSF46689">
    <property type="entry name" value="Homeodomain-like"/>
    <property type="match status" value="1"/>
</dbReference>
<dbReference type="Proteomes" id="UP000198773">
    <property type="component" value="Unassembled WGS sequence"/>
</dbReference>
<evidence type="ECO:0000256" key="6">
    <source>
        <dbReference type="PROSITE-ProRule" id="PRU00169"/>
    </source>
</evidence>
<dbReference type="Gene3D" id="3.40.50.2300">
    <property type="match status" value="1"/>
</dbReference>
<dbReference type="InterPro" id="IPR001789">
    <property type="entry name" value="Sig_transdc_resp-reg_receiver"/>
</dbReference>
<dbReference type="SMART" id="SM00448">
    <property type="entry name" value="REC"/>
    <property type="match status" value="1"/>
</dbReference>
<dbReference type="OrthoDB" id="9804019at2"/>
<dbReference type="InterPro" id="IPR058031">
    <property type="entry name" value="AAA_lid_NorR"/>
</dbReference>
<dbReference type="Gene3D" id="3.40.50.300">
    <property type="entry name" value="P-loop containing nucleotide triphosphate hydrolases"/>
    <property type="match status" value="1"/>
</dbReference>
<accession>A0A1H4EPH1</accession>
<dbReference type="SUPFAM" id="SSF52172">
    <property type="entry name" value="CheY-like"/>
    <property type="match status" value="1"/>
</dbReference>
<dbReference type="PRINTS" id="PR01590">
    <property type="entry name" value="HTHFIS"/>
</dbReference>
<dbReference type="Pfam" id="PF00158">
    <property type="entry name" value="Sigma54_activat"/>
    <property type="match status" value="1"/>
</dbReference>
<keyword evidence="10" id="KW-1185">Reference proteome</keyword>
<evidence type="ECO:0000259" key="8">
    <source>
        <dbReference type="PROSITE" id="PS50110"/>
    </source>
</evidence>
<dbReference type="PROSITE" id="PS00688">
    <property type="entry name" value="SIGMA54_INTERACT_3"/>
    <property type="match status" value="1"/>
</dbReference>
<keyword evidence="1" id="KW-0547">Nucleotide-binding</keyword>
<dbReference type="EMBL" id="FNRM01000007">
    <property type="protein sequence ID" value="SEA86973.1"/>
    <property type="molecule type" value="Genomic_DNA"/>
</dbReference>
<evidence type="ECO:0000256" key="4">
    <source>
        <dbReference type="ARBA" id="ARBA00023125"/>
    </source>
</evidence>
<dbReference type="Gene3D" id="1.10.10.60">
    <property type="entry name" value="Homeodomain-like"/>
    <property type="match status" value="1"/>
</dbReference>
<gene>
    <name evidence="9" type="ORF">SAMN04488051_107175</name>
</gene>
<keyword evidence="4 9" id="KW-0238">DNA-binding</keyword>
<dbReference type="Pfam" id="PF00072">
    <property type="entry name" value="Response_reg"/>
    <property type="match status" value="1"/>
</dbReference>
<sequence>MNNAATVLVLDDNTDLLTAARLCLKPYFAKVLTLSDPSQLQSCLQQQPVQLLLLDMNFQRDVSSGEEGIYYLQQALKCQPDLKVVMMTAYAELPLAVRAMQLGACDFIAKPWSNEQLLRTLQKHSSEQTTRDKNGAVPAEAISAQPAAPMLGQSAAMQQVQRLIEKAAATEANILLLGESGTGKALAAEAIHQASPRRQGPLVTVDLGAVHSNLFESELFGHKKGAFTDAKSDYSGRLRQASGGTLLLDELGNVPLSLQAKLLTALQSRVVVPVGSSQSQPFDARLIAATNEDLLAKVGRGEFRQDLLYRINTVEICLPPLREREGDIPLLLDWYLKFYSDKYQQSGLRIRPSDQRQLCRYRWPGNVRQLAHAVERAVVLAEQSELDFSQLESSAGSAPAAAAQSPEGGDFVLGATLDYVEQKTIAQALQYYQGNISQAAKALGLTRAALYRRMEKYRL</sequence>
<proteinExistence type="predicted"/>
<dbReference type="InterPro" id="IPR025943">
    <property type="entry name" value="Sigma_54_int_dom_ATP-bd_2"/>
</dbReference>
<dbReference type="GO" id="GO:0006355">
    <property type="term" value="P:regulation of DNA-templated transcription"/>
    <property type="evidence" value="ECO:0007669"/>
    <property type="project" value="InterPro"/>
</dbReference>
<dbReference type="FunFam" id="3.40.50.300:FF:000006">
    <property type="entry name" value="DNA-binding transcriptional regulator NtrC"/>
    <property type="match status" value="1"/>
</dbReference>
<dbReference type="PROSITE" id="PS00676">
    <property type="entry name" value="SIGMA54_INTERACT_2"/>
    <property type="match status" value="1"/>
</dbReference>
<name>A0A1H4EPH1_ALKAM</name>
<evidence type="ECO:0000259" key="7">
    <source>
        <dbReference type="PROSITE" id="PS50045"/>
    </source>
</evidence>
<feature type="domain" description="Sigma-54 factor interaction" evidence="7">
    <location>
        <begin position="150"/>
        <end position="379"/>
    </location>
</feature>
<dbReference type="PANTHER" id="PTHR32071:SF113">
    <property type="entry name" value="ALGINATE BIOSYNTHESIS TRANSCRIPTIONAL REGULATORY PROTEIN ALGB"/>
    <property type="match status" value="1"/>
</dbReference>
<organism evidence="9 10">
    <name type="scientific">Alkalimonas amylolytica</name>
    <dbReference type="NCBI Taxonomy" id="152573"/>
    <lineage>
        <taxon>Bacteria</taxon>
        <taxon>Pseudomonadati</taxon>
        <taxon>Pseudomonadota</taxon>
        <taxon>Gammaproteobacteria</taxon>
        <taxon>Alkalimonas</taxon>
    </lineage>
</organism>
<dbReference type="GO" id="GO:0043565">
    <property type="term" value="F:sequence-specific DNA binding"/>
    <property type="evidence" value="ECO:0007669"/>
    <property type="project" value="InterPro"/>
</dbReference>
<evidence type="ECO:0000256" key="2">
    <source>
        <dbReference type="ARBA" id="ARBA00022840"/>
    </source>
</evidence>
<dbReference type="InterPro" id="IPR027417">
    <property type="entry name" value="P-loop_NTPase"/>
</dbReference>
<dbReference type="RefSeq" id="WP_091344085.1">
    <property type="nucleotide sequence ID" value="NZ_FNRM01000007.1"/>
</dbReference>
<keyword evidence="2" id="KW-0067">ATP-binding</keyword>
<evidence type="ECO:0000313" key="10">
    <source>
        <dbReference type="Proteomes" id="UP000198773"/>
    </source>
</evidence>
<keyword evidence="5" id="KW-0804">Transcription</keyword>
<keyword evidence="6" id="KW-0597">Phosphoprotein</keyword>
<protein>
    <submittedName>
        <fullName evidence="9">DNA-binding transcriptional response regulator, NtrC family, contains REC, AAA-type ATPase, and a Fis-type DNA-binding domains</fullName>
    </submittedName>
</protein>
<reference evidence="9 10" key="1">
    <citation type="submission" date="2016-10" db="EMBL/GenBank/DDBJ databases">
        <authorList>
            <person name="de Groot N.N."/>
        </authorList>
    </citation>
    <scope>NUCLEOTIDE SEQUENCE [LARGE SCALE GENOMIC DNA]</scope>
    <source>
        <strain evidence="9 10">CGMCC 1.3430</strain>
    </source>
</reference>